<evidence type="ECO:0000259" key="2">
    <source>
        <dbReference type="PROSITE" id="PS50878"/>
    </source>
</evidence>
<keyword evidence="1" id="KW-0812">Transmembrane</keyword>
<dbReference type="InterPro" id="IPR000477">
    <property type="entry name" value="RT_dom"/>
</dbReference>
<dbReference type="OrthoDB" id="1934719at2759"/>
<dbReference type="CDD" id="cd01650">
    <property type="entry name" value="RT_nLTR_like"/>
    <property type="match status" value="1"/>
</dbReference>
<dbReference type="SUPFAM" id="SSF56219">
    <property type="entry name" value="DNase I-like"/>
    <property type="match status" value="1"/>
</dbReference>
<dbReference type="Proteomes" id="UP000242715">
    <property type="component" value="Unassembled WGS sequence"/>
</dbReference>
<dbReference type="PANTHER" id="PTHR46890">
    <property type="entry name" value="NON-LTR RETROLELEMENT REVERSE TRANSCRIPTASE-LIKE PROTEIN-RELATED"/>
    <property type="match status" value="1"/>
</dbReference>
<evidence type="ECO:0000313" key="3">
    <source>
        <dbReference type="EMBL" id="GAU40836.1"/>
    </source>
</evidence>
<keyword evidence="4" id="KW-1185">Reference proteome</keyword>
<sequence>MLATMKAVFSYGHNRGEVFVVNDSYVRSGFAISRGVFSVILTRSGPKKNVRTSLGQVKLVPSDGLIMSRLDRFLLSDDWMISFPNCTQMALPRTLSDHCPILFSIDERNWGPRPLRMLKCWLEIPGFLDDDELSEMRSLPVDIMALSKLQASMHWQKSRINWLKEGDANIKFFHGIMSARRRVNAMHSFVVNRHTIDGVEEVRQLVFNHFSQHFRKKNFLRPDISSLSFKLVLERDREELIKPFLLEEIKTAIWDCDSFKSPGPDGINLGFFKDFWDILKVDLLNFFSEFHRQGIITKGLNSTFIALIPKVESPQRVADFRPIALVSSIYKILSKVLANRLKNMIGSVVSHTQSAFIKGHQILDGILIANEVVDDAKRAKKDLIMFKVDFEKAYDSVEWDYLEEVKIKMNFPRVWRGWIMECVSSATASVLVNGCPTDEFSLERGLRQGDPLSPFLYLLAAEGLHIMMDSAVSNHLFMPYNIGNANEVSVSHLQFADDTLLIGAKSWANIRTLKAVLILFESISGLKVNFHKSMLFGLNVNISWLHAAASVLRCKWVWRLLEEGDSFWCEVLRAKYGQMGGRVCFSEGVGSSWWRTLNQIRDGVGLMDSRWLKDNIITKVGDGRNTLFWTEPWLEDCPFYRSFSRLFDLAENKFITVADMHGLGWGVGGEAWKWRRRLHAWEEELVLECVERLSNVVLQVNEHDRWVWKLHPSHCYTVRSAYAFLTATDINLNEGFNRTEDVDHLFFQCPVYSRLWASVSKWMGVETAFHGTLILHFNQFCGLGGSSKSSNTLLIIIWVAVLFIIWKDRNHRIFKGGQDSLEAMVEKVKFQSYWWLKSCYVLFDYNFSFWRQHPLNCCQAIV</sequence>
<reference evidence="4" key="1">
    <citation type="journal article" date="2017" name="Front. Plant Sci.">
        <title>Climate Clever Clovers: New Paradigm to Reduce the Environmental Footprint of Ruminants by Breeding Low Methanogenic Forages Utilizing Haplotype Variation.</title>
        <authorList>
            <person name="Kaur P."/>
            <person name="Appels R."/>
            <person name="Bayer P.E."/>
            <person name="Keeble-Gagnere G."/>
            <person name="Wang J."/>
            <person name="Hirakawa H."/>
            <person name="Shirasawa K."/>
            <person name="Vercoe P."/>
            <person name="Stefanova K."/>
            <person name="Durmic Z."/>
            <person name="Nichols P."/>
            <person name="Revell C."/>
            <person name="Isobe S.N."/>
            <person name="Edwards D."/>
            <person name="Erskine W."/>
        </authorList>
    </citation>
    <scope>NUCLEOTIDE SEQUENCE [LARGE SCALE GENOMIC DNA]</scope>
    <source>
        <strain evidence="4">cv. Daliak</strain>
    </source>
</reference>
<dbReference type="InterPro" id="IPR052343">
    <property type="entry name" value="Retrotransposon-Effector_Assoc"/>
</dbReference>
<name>A0A2Z6NAS4_TRISU</name>
<dbReference type="PANTHER" id="PTHR46890:SF48">
    <property type="entry name" value="RNA-DIRECTED DNA POLYMERASE"/>
    <property type="match status" value="1"/>
</dbReference>
<evidence type="ECO:0000256" key="1">
    <source>
        <dbReference type="SAM" id="Phobius"/>
    </source>
</evidence>
<dbReference type="PROSITE" id="PS50878">
    <property type="entry name" value="RT_POL"/>
    <property type="match status" value="1"/>
</dbReference>
<protein>
    <recommendedName>
        <fullName evidence="2">Reverse transcriptase domain-containing protein</fullName>
    </recommendedName>
</protein>
<feature type="transmembrane region" description="Helical" evidence="1">
    <location>
        <begin position="789"/>
        <end position="806"/>
    </location>
</feature>
<keyword evidence="1" id="KW-0472">Membrane</keyword>
<dbReference type="Pfam" id="PF00078">
    <property type="entry name" value="RVT_1"/>
    <property type="match status" value="1"/>
</dbReference>
<dbReference type="Gene3D" id="3.60.10.10">
    <property type="entry name" value="Endonuclease/exonuclease/phosphatase"/>
    <property type="match status" value="1"/>
</dbReference>
<keyword evidence="1" id="KW-1133">Transmembrane helix</keyword>
<organism evidence="3 4">
    <name type="scientific">Trifolium subterraneum</name>
    <name type="common">Subterranean clover</name>
    <dbReference type="NCBI Taxonomy" id="3900"/>
    <lineage>
        <taxon>Eukaryota</taxon>
        <taxon>Viridiplantae</taxon>
        <taxon>Streptophyta</taxon>
        <taxon>Embryophyta</taxon>
        <taxon>Tracheophyta</taxon>
        <taxon>Spermatophyta</taxon>
        <taxon>Magnoliopsida</taxon>
        <taxon>eudicotyledons</taxon>
        <taxon>Gunneridae</taxon>
        <taxon>Pentapetalae</taxon>
        <taxon>rosids</taxon>
        <taxon>fabids</taxon>
        <taxon>Fabales</taxon>
        <taxon>Fabaceae</taxon>
        <taxon>Papilionoideae</taxon>
        <taxon>50 kb inversion clade</taxon>
        <taxon>NPAAA clade</taxon>
        <taxon>Hologalegina</taxon>
        <taxon>IRL clade</taxon>
        <taxon>Trifolieae</taxon>
        <taxon>Trifolium</taxon>
    </lineage>
</organism>
<evidence type="ECO:0000313" key="4">
    <source>
        <dbReference type="Proteomes" id="UP000242715"/>
    </source>
</evidence>
<dbReference type="AlphaFoldDB" id="A0A2Z6NAS4"/>
<dbReference type="InterPro" id="IPR043502">
    <property type="entry name" value="DNA/RNA_pol_sf"/>
</dbReference>
<dbReference type="EMBL" id="DF973829">
    <property type="protein sequence ID" value="GAU40836.1"/>
    <property type="molecule type" value="Genomic_DNA"/>
</dbReference>
<dbReference type="InterPro" id="IPR036691">
    <property type="entry name" value="Endo/exonu/phosph_ase_sf"/>
</dbReference>
<gene>
    <name evidence="3" type="ORF">TSUD_287740</name>
</gene>
<dbReference type="SUPFAM" id="SSF56672">
    <property type="entry name" value="DNA/RNA polymerases"/>
    <property type="match status" value="1"/>
</dbReference>
<feature type="domain" description="Reverse transcriptase" evidence="2">
    <location>
        <begin position="289"/>
        <end position="549"/>
    </location>
</feature>
<proteinExistence type="predicted"/>
<accession>A0A2Z6NAS4</accession>